<evidence type="ECO:0000256" key="1">
    <source>
        <dbReference type="SAM" id="MobiDB-lite"/>
    </source>
</evidence>
<feature type="region of interest" description="Disordered" evidence="1">
    <location>
        <begin position="67"/>
        <end position="188"/>
    </location>
</feature>
<protein>
    <submittedName>
        <fullName evidence="2">Sjogren's syndrome/scleroderma autoantigen 1 family protein</fullName>
    </submittedName>
</protein>
<name>A0ABD5V4X2_9EURY</name>
<dbReference type="Pfam" id="PF06677">
    <property type="entry name" value="Auto_anti-p27"/>
    <property type="match status" value="1"/>
</dbReference>
<feature type="compositionally biased region" description="Low complexity" evidence="1">
    <location>
        <begin position="88"/>
        <end position="102"/>
    </location>
</feature>
<dbReference type="InterPro" id="IPR009563">
    <property type="entry name" value="SSSCA1"/>
</dbReference>
<sequence>MSSDEFDKEAEREKLREKYADERADRESTQRMSDLLLQGATMTNSHCDRCGDPVFRYEGQAFCPSCQAAEEESAGGNGQPDRRESPDPAETAPESEAAAQAVADEDRTDPVDTGSQPSEVREPEPEPEPEGQPEPARAVESHEPAPGTDSEPSAATGDLSGARDELGRTIATLSRRAADSEDPRRAREFLEAATEAAETLSTLNGR</sequence>
<dbReference type="InterPro" id="IPR051888">
    <property type="entry name" value="UPF0148_domain"/>
</dbReference>
<dbReference type="Proteomes" id="UP001596312">
    <property type="component" value="Unassembled WGS sequence"/>
</dbReference>
<gene>
    <name evidence="2" type="ORF">ACFQGH_09145</name>
</gene>
<organism evidence="2 3">
    <name type="scientific">Halalkalicoccus tibetensis</name>
    <dbReference type="NCBI Taxonomy" id="175632"/>
    <lineage>
        <taxon>Archaea</taxon>
        <taxon>Methanobacteriati</taxon>
        <taxon>Methanobacteriota</taxon>
        <taxon>Stenosarchaea group</taxon>
        <taxon>Halobacteria</taxon>
        <taxon>Halobacteriales</taxon>
        <taxon>Halococcaceae</taxon>
        <taxon>Halalkalicoccus</taxon>
    </lineage>
</organism>
<dbReference type="PANTHER" id="PTHR16537">
    <property type="entry name" value="SJOEGREN SYNDROME/SCLERODERMA AUTOANTIGEN 1"/>
    <property type="match status" value="1"/>
</dbReference>
<feature type="compositionally biased region" description="Basic and acidic residues" evidence="1">
    <location>
        <begin position="176"/>
        <end position="188"/>
    </location>
</feature>
<accession>A0ABD5V4X2</accession>
<proteinExistence type="predicted"/>
<evidence type="ECO:0000313" key="3">
    <source>
        <dbReference type="Proteomes" id="UP001596312"/>
    </source>
</evidence>
<dbReference type="PANTHER" id="PTHR16537:SF1">
    <property type="entry name" value="PROTEIN ZNRD2"/>
    <property type="match status" value="1"/>
</dbReference>
<reference evidence="2 3" key="1">
    <citation type="journal article" date="2019" name="Int. J. Syst. Evol. Microbiol.">
        <title>The Global Catalogue of Microorganisms (GCM) 10K type strain sequencing project: providing services to taxonomists for standard genome sequencing and annotation.</title>
        <authorList>
            <consortium name="The Broad Institute Genomics Platform"/>
            <consortium name="The Broad Institute Genome Sequencing Center for Infectious Disease"/>
            <person name="Wu L."/>
            <person name="Ma J."/>
        </authorList>
    </citation>
    <scope>NUCLEOTIDE SEQUENCE [LARGE SCALE GENOMIC DNA]</scope>
    <source>
        <strain evidence="2 3">CGMCC 1.3240</strain>
    </source>
</reference>
<dbReference type="EMBL" id="JBHSXQ010000003">
    <property type="protein sequence ID" value="MFC6905358.1"/>
    <property type="molecule type" value="Genomic_DNA"/>
</dbReference>
<feature type="compositionally biased region" description="Basic and acidic residues" evidence="1">
    <location>
        <begin position="9"/>
        <end position="29"/>
    </location>
</feature>
<evidence type="ECO:0000313" key="2">
    <source>
        <dbReference type="EMBL" id="MFC6905358.1"/>
    </source>
</evidence>
<comment type="caution">
    <text evidence="2">The sequence shown here is derived from an EMBL/GenBank/DDBJ whole genome shotgun (WGS) entry which is preliminary data.</text>
</comment>
<feature type="region of interest" description="Disordered" evidence="1">
    <location>
        <begin position="1"/>
        <end position="54"/>
    </location>
</feature>
<dbReference type="RefSeq" id="WP_340603882.1">
    <property type="nucleotide sequence ID" value="NZ_JBBMXV010000003.1"/>
</dbReference>
<dbReference type="AlphaFoldDB" id="A0ABD5V4X2"/>
<keyword evidence="3" id="KW-1185">Reference proteome</keyword>